<dbReference type="CDD" id="cd06225">
    <property type="entry name" value="HAMP"/>
    <property type="match status" value="1"/>
</dbReference>
<dbReference type="SMART" id="SM00388">
    <property type="entry name" value="HisKA"/>
    <property type="match status" value="1"/>
</dbReference>
<keyword evidence="4" id="KW-1003">Cell membrane</keyword>
<evidence type="ECO:0000256" key="7">
    <source>
        <dbReference type="ARBA" id="ARBA00022692"/>
    </source>
</evidence>
<dbReference type="PANTHER" id="PTHR45528:SF1">
    <property type="entry name" value="SENSOR HISTIDINE KINASE CPXA"/>
    <property type="match status" value="1"/>
</dbReference>
<feature type="transmembrane region" description="Helical" evidence="15">
    <location>
        <begin position="146"/>
        <end position="166"/>
    </location>
</feature>
<dbReference type="InterPro" id="IPR003660">
    <property type="entry name" value="HAMP_dom"/>
</dbReference>
<name>A0A426DJV5_9FIRM</name>
<dbReference type="EMBL" id="RHJS01000002">
    <property type="protein sequence ID" value="RRK33045.1"/>
    <property type="molecule type" value="Genomic_DNA"/>
</dbReference>
<keyword evidence="12" id="KW-0902">Two-component regulatory system</keyword>
<dbReference type="PANTHER" id="PTHR45528">
    <property type="entry name" value="SENSOR HISTIDINE KINASE CPXA"/>
    <property type="match status" value="1"/>
</dbReference>
<dbReference type="SUPFAM" id="SSF55874">
    <property type="entry name" value="ATPase domain of HSP90 chaperone/DNA topoisomerase II/histidine kinase"/>
    <property type="match status" value="1"/>
</dbReference>
<evidence type="ECO:0000256" key="15">
    <source>
        <dbReference type="SAM" id="Phobius"/>
    </source>
</evidence>
<evidence type="ECO:0000256" key="2">
    <source>
        <dbReference type="ARBA" id="ARBA00004651"/>
    </source>
</evidence>
<evidence type="ECO:0000256" key="5">
    <source>
        <dbReference type="ARBA" id="ARBA00022553"/>
    </source>
</evidence>
<dbReference type="InterPro" id="IPR003661">
    <property type="entry name" value="HisK_dim/P_dom"/>
</dbReference>
<evidence type="ECO:0000256" key="14">
    <source>
        <dbReference type="SAM" id="MobiDB-lite"/>
    </source>
</evidence>
<evidence type="ECO:0000313" key="18">
    <source>
        <dbReference type="EMBL" id="RRK33045.1"/>
    </source>
</evidence>
<dbReference type="GO" id="GO:0005524">
    <property type="term" value="F:ATP binding"/>
    <property type="evidence" value="ECO:0007669"/>
    <property type="project" value="UniProtKB-KW"/>
</dbReference>
<dbReference type="SUPFAM" id="SSF158472">
    <property type="entry name" value="HAMP domain-like"/>
    <property type="match status" value="1"/>
</dbReference>
<evidence type="ECO:0000256" key="11">
    <source>
        <dbReference type="ARBA" id="ARBA00022989"/>
    </source>
</evidence>
<dbReference type="AlphaFoldDB" id="A0A426DJV5"/>
<dbReference type="SUPFAM" id="SSF47384">
    <property type="entry name" value="Homodimeric domain of signal transducing histidine kinase"/>
    <property type="match status" value="1"/>
</dbReference>
<keyword evidence="19" id="KW-1185">Reference proteome</keyword>
<keyword evidence="11 15" id="KW-1133">Transmembrane helix</keyword>
<gene>
    <name evidence="18" type="ORF">EBB54_18150</name>
</gene>
<evidence type="ECO:0000256" key="1">
    <source>
        <dbReference type="ARBA" id="ARBA00000085"/>
    </source>
</evidence>
<feature type="region of interest" description="Disordered" evidence="14">
    <location>
        <begin position="55"/>
        <end position="77"/>
    </location>
</feature>
<dbReference type="Gene3D" id="1.10.287.130">
    <property type="match status" value="1"/>
</dbReference>
<evidence type="ECO:0000256" key="4">
    <source>
        <dbReference type="ARBA" id="ARBA00022475"/>
    </source>
</evidence>
<comment type="catalytic activity">
    <reaction evidence="1">
        <text>ATP + protein L-histidine = ADP + protein N-phospho-L-histidine.</text>
        <dbReference type="EC" id="2.7.13.3"/>
    </reaction>
</comment>
<evidence type="ECO:0000256" key="6">
    <source>
        <dbReference type="ARBA" id="ARBA00022679"/>
    </source>
</evidence>
<keyword evidence="6" id="KW-0808">Transferase</keyword>
<protein>
    <recommendedName>
        <fullName evidence="3">histidine kinase</fullName>
        <ecNumber evidence="3">2.7.13.3</ecNumber>
    </recommendedName>
</protein>
<keyword evidence="10" id="KW-0067">ATP-binding</keyword>
<evidence type="ECO:0000259" key="17">
    <source>
        <dbReference type="PROSITE" id="PS50885"/>
    </source>
</evidence>
<keyword evidence="9 18" id="KW-0418">Kinase</keyword>
<dbReference type="InterPro" id="IPR036097">
    <property type="entry name" value="HisK_dim/P_sf"/>
</dbReference>
<dbReference type="PROSITE" id="PS50885">
    <property type="entry name" value="HAMP"/>
    <property type="match status" value="1"/>
</dbReference>
<feature type="compositionally biased region" description="Basic and acidic residues" evidence="14">
    <location>
        <begin position="59"/>
        <end position="72"/>
    </location>
</feature>
<reference evidence="18" key="1">
    <citation type="submission" date="2018-10" db="EMBL/GenBank/DDBJ databases">
        <title>Schaedlerella arabinophila gen. nov. sp. nov., isolated from the mouse intestinal tract and comparative analysis with the genome of the closely related altered Schaedler flora strain ASF502.</title>
        <authorList>
            <person name="Miyake S."/>
            <person name="Soh M."/>
            <person name="Seedorf H."/>
        </authorList>
    </citation>
    <scope>NUCLEOTIDE SEQUENCE [LARGE SCALE GENOMIC DNA]</scope>
    <source>
        <strain evidence="18">DSM 106076</strain>
    </source>
</reference>
<evidence type="ECO:0000256" key="9">
    <source>
        <dbReference type="ARBA" id="ARBA00022777"/>
    </source>
</evidence>
<dbReference type="SMART" id="SM00387">
    <property type="entry name" value="HATPase_c"/>
    <property type="match status" value="1"/>
</dbReference>
<evidence type="ECO:0000256" key="8">
    <source>
        <dbReference type="ARBA" id="ARBA00022741"/>
    </source>
</evidence>
<evidence type="ECO:0000256" key="10">
    <source>
        <dbReference type="ARBA" id="ARBA00022840"/>
    </source>
</evidence>
<evidence type="ECO:0000256" key="3">
    <source>
        <dbReference type="ARBA" id="ARBA00012438"/>
    </source>
</evidence>
<dbReference type="RefSeq" id="WP_125128415.1">
    <property type="nucleotide sequence ID" value="NZ_RHJS01000002.1"/>
</dbReference>
<dbReference type="Pfam" id="PF02518">
    <property type="entry name" value="HATPase_c"/>
    <property type="match status" value="1"/>
</dbReference>
<organism evidence="18 19">
    <name type="scientific">Schaedlerella arabinosiphila</name>
    <dbReference type="NCBI Taxonomy" id="2044587"/>
    <lineage>
        <taxon>Bacteria</taxon>
        <taxon>Bacillati</taxon>
        <taxon>Bacillota</taxon>
        <taxon>Clostridia</taxon>
        <taxon>Lachnospirales</taxon>
        <taxon>Lachnospiraceae</taxon>
        <taxon>Schaedlerella</taxon>
    </lineage>
</organism>
<feature type="domain" description="Histidine kinase" evidence="16">
    <location>
        <begin position="236"/>
        <end position="468"/>
    </location>
</feature>
<dbReference type="InterPro" id="IPR036890">
    <property type="entry name" value="HATPase_C_sf"/>
</dbReference>
<dbReference type="CDD" id="cd00082">
    <property type="entry name" value="HisKA"/>
    <property type="match status" value="1"/>
</dbReference>
<evidence type="ECO:0000256" key="13">
    <source>
        <dbReference type="ARBA" id="ARBA00023136"/>
    </source>
</evidence>
<dbReference type="GO" id="GO:0005886">
    <property type="term" value="C:plasma membrane"/>
    <property type="evidence" value="ECO:0007669"/>
    <property type="project" value="UniProtKB-SubCell"/>
</dbReference>
<dbReference type="InterPro" id="IPR003594">
    <property type="entry name" value="HATPase_dom"/>
</dbReference>
<dbReference type="Proteomes" id="UP000274920">
    <property type="component" value="Unassembled WGS sequence"/>
</dbReference>
<keyword evidence="5" id="KW-0597">Phosphoprotein</keyword>
<feature type="domain" description="HAMP" evidence="17">
    <location>
        <begin position="169"/>
        <end position="221"/>
    </location>
</feature>
<dbReference type="EC" id="2.7.13.3" evidence="3"/>
<dbReference type="Gene3D" id="6.10.340.10">
    <property type="match status" value="1"/>
</dbReference>
<evidence type="ECO:0000313" key="19">
    <source>
        <dbReference type="Proteomes" id="UP000274920"/>
    </source>
</evidence>
<dbReference type="InterPro" id="IPR050398">
    <property type="entry name" value="HssS/ArlS-like"/>
</dbReference>
<dbReference type="PROSITE" id="PS50109">
    <property type="entry name" value="HIS_KIN"/>
    <property type="match status" value="1"/>
</dbReference>
<dbReference type="InterPro" id="IPR005467">
    <property type="entry name" value="His_kinase_dom"/>
</dbReference>
<dbReference type="GO" id="GO:0000155">
    <property type="term" value="F:phosphorelay sensor kinase activity"/>
    <property type="evidence" value="ECO:0007669"/>
    <property type="project" value="InterPro"/>
</dbReference>
<feature type="transmembrane region" description="Helical" evidence="15">
    <location>
        <begin position="6"/>
        <end position="26"/>
    </location>
</feature>
<evidence type="ECO:0000256" key="12">
    <source>
        <dbReference type="ARBA" id="ARBA00023012"/>
    </source>
</evidence>
<sequence>MKHRTLFFSLILLFSMEIGALLVFAVRSPGLSQDTVAVNEAVHSVQEHWEYLQTQPLKTESRQPQDNTDSRDTGGYTNPTDLEFVVLNLEEEVLFRTRPGLSESLLTAVAHRDTILDIQSDGSIAGKIIIYNNDAQILQAQKQKTILFLSAALCVQCCITVWYLLYLNRTVIRPFCKLQGFAERIAGGNLDVPLEMDKGNLFGAFTESFDIMRSELKKARIAEAEAKTDKKELVAKLSHDIKTPVASIKAASEVGAALTEKLSYELAPASAQTFPGADGSDPAEPGPLTAQILDNYTQIIRKADQINSLITNLFTAALEELRQLTVAPSDMASRELNEIFESADYLHRGSLPQVPDCLLYADRLRLQQVFDNLFANSYKYAGTKIDLSVSRQERFLAVTVEDFGGGVKKEELPLLKEKFKRGTNAENIEGAGLGLYISDYFMKEMHGRLLLENGAHGLKATVYIAYSG</sequence>
<evidence type="ECO:0000259" key="16">
    <source>
        <dbReference type="PROSITE" id="PS50109"/>
    </source>
</evidence>
<comment type="subcellular location">
    <subcellularLocation>
        <location evidence="2">Cell membrane</location>
        <topology evidence="2">Multi-pass membrane protein</topology>
    </subcellularLocation>
</comment>
<proteinExistence type="predicted"/>
<comment type="caution">
    <text evidence="18">The sequence shown here is derived from an EMBL/GenBank/DDBJ whole genome shotgun (WGS) entry which is preliminary data.</text>
</comment>
<accession>A0A426DJV5</accession>
<keyword evidence="13 15" id="KW-0472">Membrane</keyword>
<keyword evidence="8" id="KW-0547">Nucleotide-binding</keyword>
<keyword evidence="7 15" id="KW-0812">Transmembrane</keyword>
<dbReference type="Gene3D" id="3.30.565.10">
    <property type="entry name" value="Histidine kinase-like ATPase, C-terminal domain"/>
    <property type="match status" value="1"/>
</dbReference>